<keyword evidence="1" id="KW-0472">Membrane</keyword>
<keyword evidence="1" id="KW-0812">Transmembrane</keyword>
<name>A0A087A0H4_9BIFI</name>
<feature type="transmembrane region" description="Helical" evidence="1">
    <location>
        <begin position="9"/>
        <end position="27"/>
    </location>
</feature>
<evidence type="ECO:0000313" key="3">
    <source>
        <dbReference type="Proteomes" id="UP000029108"/>
    </source>
</evidence>
<evidence type="ECO:0000256" key="1">
    <source>
        <dbReference type="SAM" id="Phobius"/>
    </source>
</evidence>
<keyword evidence="1" id="KW-1133">Transmembrane helix</keyword>
<dbReference type="AlphaFoldDB" id="A0A087A0H4"/>
<protein>
    <submittedName>
        <fullName evidence="2">Uncharacterized protein</fullName>
    </submittedName>
</protein>
<dbReference type="OrthoDB" id="1932429at2"/>
<keyword evidence="3" id="KW-1185">Reference proteome</keyword>
<evidence type="ECO:0000313" key="2">
    <source>
        <dbReference type="EMBL" id="KFI52274.1"/>
    </source>
</evidence>
<feature type="transmembrane region" description="Helical" evidence="1">
    <location>
        <begin position="33"/>
        <end position="57"/>
    </location>
</feature>
<dbReference type="RefSeq" id="WP_033494255.1">
    <property type="nucleotide sequence ID" value="NZ_JDUU01000013.1"/>
</dbReference>
<gene>
    <name evidence="2" type="ORF">BBIA_0572</name>
</gene>
<dbReference type="Proteomes" id="UP000029108">
    <property type="component" value="Unassembled WGS sequence"/>
</dbReference>
<organism evidence="2 3">
    <name type="scientific">Bifidobacterium biavatii DSM 23969</name>
    <dbReference type="NCBI Taxonomy" id="1437608"/>
    <lineage>
        <taxon>Bacteria</taxon>
        <taxon>Bacillati</taxon>
        <taxon>Actinomycetota</taxon>
        <taxon>Actinomycetes</taxon>
        <taxon>Bifidobacteriales</taxon>
        <taxon>Bifidobacteriaceae</taxon>
        <taxon>Bifidobacterium</taxon>
    </lineage>
</organism>
<proteinExistence type="predicted"/>
<dbReference type="EMBL" id="JGYN01000006">
    <property type="protein sequence ID" value="KFI52274.1"/>
    <property type="molecule type" value="Genomic_DNA"/>
</dbReference>
<sequence length="86" mass="9584">MNLRTWQALYNSLIALGIVMLVVAILINERHVVIMIVLGIGGLVIAIAGFILQLIFWKCPHCDKHLPTTGTFGMIRCPYCGNDLFK</sequence>
<reference evidence="2 3" key="1">
    <citation type="submission" date="2014-03" db="EMBL/GenBank/DDBJ databases">
        <title>Genomics of Bifidobacteria.</title>
        <authorList>
            <person name="Ventura M."/>
            <person name="Milani C."/>
            <person name="Lugli G.A."/>
        </authorList>
    </citation>
    <scope>NUCLEOTIDE SEQUENCE [LARGE SCALE GENOMIC DNA]</scope>
    <source>
        <strain evidence="2 3">DSM 23969</strain>
    </source>
</reference>
<accession>A0A087A0H4</accession>
<dbReference type="eggNOG" id="ENOG502ZWPS">
    <property type="taxonomic scope" value="Bacteria"/>
</dbReference>
<comment type="caution">
    <text evidence="2">The sequence shown here is derived from an EMBL/GenBank/DDBJ whole genome shotgun (WGS) entry which is preliminary data.</text>
</comment>
<dbReference type="STRING" id="1437608.GCA_000771645_00548"/>